<dbReference type="Pfam" id="PF10520">
    <property type="entry name" value="Lipid_desat"/>
    <property type="match status" value="1"/>
</dbReference>
<keyword evidence="3" id="KW-0812">Transmembrane</keyword>
<feature type="domain" description="Lipid desaturase" evidence="7">
    <location>
        <begin position="42"/>
        <end position="212"/>
    </location>
</feature>
<comment type="subcellular location">
    <subcellularLocation>
        <location evidence="1">Membrane</location>
        <topology evidence="1">Multi-pass membrane protein</topology>
    </subcellularLocation>
</comment>
<keyword evidence="4" id="KW-1133">Transmembrane helix</keyword>
<keyword evidence="9" id="KW-1185">Reference proteome</keyword>
<dbReference type="PANTHER" id="PTHR48231:SF1">
    <property type="entry name" value="OS08G0187900 PROTEIN"/>
    <property type="match status" value="1"/>
</dbReference>
<organism evidence="8 9">
    <name type="scientific">Tetradesmus obliquus</name>
    <name type="common">Green alga</name>
    <name type="synonym">Acutodesmus obliquus</name>
    <dbReference type="NCBI Taxonomy" id="3088"/>
    <lineage>
        <taxon>Eukaryota</taxon>
        <taxon>Viridiplantae</taxon>
        <taxon>Chlorophyta</taxon>
        <taxon>core chlorophytes</taxon>
        <taxon>Chlorophyceae</taxon>
        <taxon>CS clade</taxon>
        <taxon>Sphaeropleales</taxon>
        <taxon>Scenedesmaceae</taxon>
        <taxon>Tetradesmus</taxon>
    </lineage>
</organism>
<feature type="signal peptide" evidence="6">
    <location>
        <begin position="1"/>
        <end position="23"/>
    </location>
</feature>
<evidence type="ECO:0000256" key="5">
    <source>
        <dbReference type="ARBA" id="ARBA00023136"/>
    </source>
</evidence>
<reference evidence="8 9" key="1">
    <citation type="submission" date="2023-05" db="EMBL/GenBank/DDBJ databases">
        <title>A 100% complete, gapless, phased diploid assembly of the Scenedesmus obliquus UTEX 3031 genome.</title>
        <authorList>
            <person name="Biondi T.C."/>
            <person name="Hanschen E.R."/>
            <person name="Kwon T."/>
            <person name="Eng W."/>
            <person name="Kruse C.P.S."/>
            <person name="Koehler S.I."/>
            <person name="Kunde Y."/>
            <person name="Gleasner C.D."/>
            <person name="You Mak K.T."/>
            <person name="Polle J."/>
            <person name="Hovde B.T."/>
            <person name="Starkenburg S.R."/>
        </authorList>
    </citation>
    <scope>NUCLEOTIDE SEQUENCE [LARGE SCALE GENOMIC DNA]</scope>
    <source>
        <strain evidence="8 9">DOE0152z</strain>
    </source>
</reference>
<dbReference type="EMBL" id="CP126212">
    <property type="protein sequence ID" value="WIA14548.1"/>
    <property type="molecule type" value="Genomic_DNA"/>
</dbReference>
<keyword evidence="6" id="KW-0732">Signal</keyword>
<gene>
    <name evidence="8" type="ORF">OEZ85_003065</name>
</gene>
<protein>
    <recommendedName>
        <fullName evidence="7">Lipid desaturase domain-containing protein</fullName>
    </recommendedName>
</protein>
<evidence type="ECO:0000259" key="7">
    <source>
        <dbReference type="Pfam" id="PF10520"/>
    </source>
</evidence>
<evidence type="ECO:0000256" key="2">
    <source>
        <dbReference type="ARBA" id="ARBA00007620"/>
    </source>
</evidence>
<evidence type="ECO:0000256" key="6">
    <source>
        <dbReference type="SAM" id="SignalP"/>
    </source>
</evidence>
<evidence type="ECO:0000256" key="4">
    <source>
        <dbReference type="ARBA" id="ARBA00022989"/>
    </source>
</evidence>
<evidence type="ECO:0000313" key="9">
    <source>
        <dbReference type="Proteomes" id="UP001244341"/>
    </source>
</evidence>
<evidence type="ECO:0000313" key="8">
    <source>
        <dbReference type="EMBL" id="WIA14548.1"/>
    </source>
</evidence>
<keyword evidence="5" id="KW-0472">Membrane</keyword>
<accession>A0ABY8TZH4</accession>
<proteinExistence type="inferred from homology"/>
<evidence type="ECO:0000256" key="3">
    <source>
        <dbReference type="ARBA" id="ARBA00022692"/>
    </source>
</evidence>
<evidence type="ECO:0000256" key="1">
    <source>
        <dbReference type="ARBA" id="ARBA00004141"/>
    </source>
</evidence>
<dbReference type="Proteomes" id="UP001244341">
    <property type="component" value="Chromosome 5b"/>
</dbReference>
<dbReference type="PANTHER" id="PTHR48231">
    <property type="entry name" value="TMEM189_B_DMAIN DOMAIN-CONTAINING PROTEIN"/>
    <property type="match status" value="1"/>
</dbReference>
<name>A0ABY8TZH4_TETOB</name>
<dbReference type="InterPro" id="IPR019547">
    <property type="entry name" value="Lipid_desat"/>
</dbReference>
<feature type="chain" id="PRO_5047273978" description="Lipid desaturase domain-containing protein" evidence="6">
    <location>
        <begin position="24"/>
        <end position="227"/>
    </location>
</feature>
<sequence>MEHRLVTYGCLSILGASIAGAAADIHSPGDVATVLGATFAAYVLSDLGTAVYHWAVDNYGDGNTPVFGRQIAAFQGHHQRPWTITQREFCNNVHQVFQPALAPAAAIFALGPFVPLGLHAFMPSFLLLVCMSQQFHAWSHMKKSELPEVVVALQDAGVLIGRKQHGAHHKPNFEGNYSIVSGWWNPLLDNTQFFRWLEHRVVDATGVEPRCWYAPDHEWAEQVQPGQ</sequence>
<comment type="similarity">
    <text evidence="2">Belongs to the fatty acid desaturase CarF family.</text>
</comment>